<dbReference type="InterPro" id="IPR047758">
    <property type="entry name" value="CytoC_perox"/>
</dbReference>
<dbReference type="InterPro" id="IPR036909">
    <property type="entry name" value="Cyt_c-like_dom_sf"/>
</dbReference>
<dbReference type="SUPFAM" id="SSF46626">
    <property type="entry name" value="Cytochrome c"/>
    <property type="match status" value="1"/>
</dbReference>
<dbReference type="GO" id="GO:0004130">
    <property type="term" value="F:cytochrome-c peroxidase activity"/>
    <property type="evidence" value="ECO:0007669"/>
    <property type="project" value="TreeGrafter"/>
</dbReference>
<dbReference type="GO" id="GO:0009055">
    <property type="term" value="F:electron transfer activity"/>
    <property type="evidence" value="ECO:0007669"/>
    <property type="project" value="InterPro"/>
</dbReference>
<feature type="region of interest" description="Disordered" evidence="5">
    <location>
        <begin position="581"/>
        <end position="604"/>
    </location>
</feature>
<dbReference type="AlphaFoldDB" id="A0A1N6IWR7"/>
<proteinExistence type="predicted"/>
<evidence type="ECO:0000313" key="7">
    <source>
        <dbReference type="EMBL" id="SIO36395.1"/>
    </source>
</evidence>
<evidence type="ECO:0000259" key="6">
    <source>
        <dbReference type="PROSITE" id="PS51007"/>
    </source>
</evidence>
<feature type="domain" description="Cytochrome c" evidence="6">
    <location>
        <begin position="372"/>
        <end position="466"/>
    </location>
</feature>
<name>A0A1N6IWR7_9PROT</name>
<keyword evidence="2 4" id="KW-0479">Metal-binding</keyword>
<dbReference type="Pfam" id="PF21419">
    <property type="entry name" value="RoxA-like_Cyt-c"/>
    <property type="match status" value="1"/>
</dbReference>
<dbReference type="Pfam" id="PF00034">
    <property type="entry name" value="Cytochrom_C"/>
    <property type="match status" value="1"/>
</dbReference>
<dbReference type="PANTHER" id="PTHR30600:SF9">
    <property type="entry name" value="BLR7738 PROTEIN"/>
    <property type="match status" value="1"/>
</dbReference>
<organism evidence="7 8">
    <name type="scientific">Nitrosomonas cryotolerans ATCC 49181</name>
    <dbReference type="NCBI Taxonomy" id="1131553"/>
    <lineage>
        <taxon>Bacteria</taxon>
        <taxon>Pseudomonadati</taxon>
        <taxon>Pseudomonadota</taxon>
        <taxon>Betaproteobacteria</taxon>
        <taxon>Nitrosomonadales</taxon>
        <taxon>Nitrosomonadaceae</taxon>
        <taxon>Nitrosomonas</taxon>
    </lineage>
</organism>
<dbReference type="GO" id="GO:0020037">
    <property type="term" value="F:heme binding"/>
    <property type="evidence" value="ECO:0007669"/>
    <property type="project" value="InterPro"/>
</dbReference>
<dbReference type="PROSITE" id="PS51007">
    <property type="entry name" value="CYTC"/>
    <property type="match status" value="2"/>
</dbReference>
<dbReference type="STRING" id="44575.SAMN05216419_102511"/>
<feature type="compositionally biased region" description="Polar residues" evidence="5">
    <location>
        <begin position="584"/>
        <end position="600"/>
    </location>
</feature>
<feature type="domain" description="Cytochrome c" evidence="6">
    <location>
        <begin position="143"/>
        <end position="246"/>
    </location>
</feature>
<evidence type="ECO:0000313" key="8">
    <source>
        <dbReference type="Proteomes" id="UP000185062"/>
    </source>
</evidence>
<dbReference type="eggNOG" id="COG2010">
    <property type="taxonomic scope" value="Bacteria"/>
</dbReference>
<dbReference type="RefSeq" id="WP_051537625.1">
    <property type="nucleotide sequence ID" value="NZ_FSRO01000001.1"/>
</dbReference>
<keyword evidence="3 4" id="KW-0408">Iron</keyword>
<evidence type="ECO:0000256" key="1">
    <source>
        <dbReference type="ARBA" id="ARBA00022617"/>
    </source>
</evidence>
<dbReference type="Gene3D" id="1.10.760.10">
    <property type="entry name" value="Cytochrome c-like domain"/>
    <property type="match status" value="1"/>
</dbReference>
<dbReference type="EMBL" id="FSRO01000001">
    <property type="protein sequence ID" value="SIO36395.1"/>
    <property type="molecule type" value="Genomic_DNA"/>
</dbReference>
<evidence type="ECO:0000256" key="4">
    <source>
        <dbReference type="PROSITE-ProRule" id="PRU00433"/>
    </source>
</evidence>
<dbReference type="InterPro" id="IPR051395">
    <property type="entry name" value="Cytochrome_c_Peroxidase/MauG"/>
</dbReference>
<evidence type="ECO:0000256" key="3">
    <source>
        <dbReference type="ARBA" id="ARBA00023004"/>
    </source>
</evidence>
<protein>
    <recommendedName>
        <fullName evidence="6">Cytochrome c domain-containing protein</fullName>
    </recommendedName>
</protein>
<gene>
    <name evidence="7" type="ORF">SAMN02743940_2133</name>
</gene>
<reference evidence="7 8" key="1">
    <citation type="submission" date="2016-12" db="EMBL/GenBank/DDBJ databases">
        <authorList>
            <person name="Song W.-J."/>
            <person name="Kurnit D.M."/>
        </authorList>
    </citation>
    <scope>NUCLEOTIDE SEQUENCE [LARGE SCALE GENOMIC DNA]</scope>
    <source>
        <strain evidence="7 8">ATCC 49181</strain>
    </source>
</reference>
<evidence type="ECO:0000256" key="5">
    <source>
        <dbReference type="SAM" id="MobiDB-lite"/>
    </source>
</evidence>
<keyword evidence="1 4" id="KW-0349">Heme</keyword>
<evidence type="ECO:0000256" key="2">
    <source>
        <dbReference type="ARBA" id="ARBA00022723"/>
    </source>
</evidence>
<dbReference type="InterPro" id="IPR009056">
    <property type="entry name" value="Cyt_c-like_dom"/>
</dbReference>
<accession>A0A1N6IWR7</accession>
<dbReference type="GO" id="GO:0046872">
    <property type="term" value="F:metal ion binding"/>
    <property type="evidence" value="ECO:0007669"/>
    <property type="project" value="UniProtKB-KW"/>
</dbReference>
<sequence length="622" mass="69628">MKKLNLNKGIRYQNTSNFIKRSSIFYILPLLLLIGCEGEKEIAPEKEASQQVDVITFEQGWTQDQRLDFYNTSQGSQLIPYSWFMALEQSDTENLFRAKENIEQLGYIPQQKIPGRNPDGLPIGFVKDDIKEDFLSSALYASRLSSSDEAIYKEYREWLGLTCAACHTSEITHNKQTLRIDGGPPMADFQTMIKMMSKALTATTSDGDKLARFAKNVLADGGYNETEQQRLKAEVIAYTAWLNNYIQINYHGAMPYGYGRLDAFGAILNRVTASFTGIEDNATPSNAPVSYPFLWNTSQLSWVQWNGSANNHISRNVGEVSGVFAHTIVDTPNDDERFYSSAKIVNLDQLEQLMSKLDSPKWGAPLPAIDATKAAKGEALFAANCVMCHSIRDKNGEFPMTAPNQYDKQFIKITRVGLPKIGTDPLMAGNFVNPVFNVDPGVMREYLPPEDQDKPKVARAKVLSAVVGNVIYNRLAASNPKLSHAEIMSLILELGGFYTETIKPEELLAYKARPLNGVWATAPYLHNGSVSSLYQLLLSDTEREKSFYVGSRELDTKQVGFEPNQDGNSFLFNTVDKQGKPIPGNSNLGHSGPNYTQTQEGGEWRDYTSEERYQLIEYMKTL</sequence>
<dbReference type="PANTHER" id="PTHR30600">
    <property type="entry name" value="CYTOCHROME C PEROXIDASE-RELATED"/>
    <property type="match status" value="1"/>
</dbReference>
<dbReference type="NCBIfam" id="NF040606">
    <property type="entry name" value="CytoC_perox"/>
    <property type="match status" value="1"/>
</dbReference>
<keyword evidence="8" id="KW-1185">Reference proteome</keyword>
<dbReference type="Proteomes" id="UP000185062">
    <property type="component" value="Unassembled WGS sequence"/>
</dbReference>